<evidence type="ECO:0000313" key="1">
    <source>
        <dbReference type="EMBL" id="UUP15706.1"/>
    </source>
</evidence>
<dbReference type="RefSeq" id="WP_338528199.1">
    <property type="nucleotide sequence ID" value="NZ_CP030941.1"/>
</dbReference>
<name>A0ABY5MET5_9HYPH</name>
<evidence type="ECO:0000313" key="2">
    <source>
        <dbReference type="Proteomes" id="UP001342418"/>
    </source>
</evidence>
<gene>
    <name evidence="1" type="ORF">NTH_00144</name>
</gene>
<reference evidence="1 2" key="1">
    <citation type="submission" date="2018-07" db="EMBL/GenBank/DDBJ databases">
        <title>Genome sequence of Nitratireductor thuwali#1536.</title>
        <authorList>
            <person name="Michoud G."/>
            <person name="Merlino G."/>
            <person name="Sefrji F.O."/>
            <person name="Daffonchio D."/>
        </authorList>
    </citation>
    <scope>NUCLEOTIDE SEQUENCE [LARGE SCALE GENOMIC DNA]</scope>
    <source>
        <strain evidence="2">Nit1536</strain>
    </source>
</reference>
<sequence>MRAFLLSVVILLVVALGAGFVLNSQFETSAERAYSTGNVRLR</sequence>
<protein>
    <submittedName>
        <fullName evidence="1">Uncharacterized protein</fullName>
    </submittedName>
</protein>
<organism evidence="1 2">
    <name type="scientific">Nitratireductor thuwali</name>
    <dbReference type="NCBI Taxonomy" id="2267699"/>
    <lineage>
        <taxon>Bacteria</taxon>
        <taxon>Pseudomonadati</taxon>
        <taxon>Pseudomonadota</taxon>
        <taxon>Alphaproteobacteria</taxon>
        <taxon>Hyphomicrobiales</taxon>
        <taxon>Phyllobacteriaceae</taxon>
        <taxon>Nitratireductor</taxon>
    </lineage>
</organism>
<accession>A0ABY5MET5</accession>
<proteinExistence type="predicted"/>
<keyword evidence="2" id="KW-1185">Reference proteome</keyword>
<dbReference type="EMBL" id="CP030941">
    <property type="protein sequence ID" value="UUP15706.1"/>
    <property type="molecule type" value="Genomic_DNA"/>
</dbReference>
<dbReference type="Proteomes" id="UP001342418">
    <property type="component" value="Chromosome"/>
</dbReference>